<comment type="caution">
    <text evidence="2">The sequence shown here is derived from an EMBL/GenBank/DDBJ whole genome shotgun (WGS) entry which is preliminary data.</text>
</comment>
<organism evidence="2 3">
    <name type="scientific">Volvox reticuliferus</name>
    <dbReference type="NCBI Taxonomy" id="1737510"/>
    <lineage>
        <taxon>Eukaryota</taxon>
        <taxon>Viridiplantae</taxon>
        <taxon>Chlorophyta</taxon>
        <taxon>core chlorophytes</taxon>
        <taxon>Chlorophyceae</taxon>
        <taxon>CS clade</taxon>
        <taxon>Chlamydomonadales</taxon>
        <taxon>Volvocaceae</taxon>
        <taxon>Volvox</taxon>
    </lineage>
</organism>
<feature type="non-terminal residue" evidence="2">
    <location>
        <position position="1"/>
    </location>
</feature>
<evidence type="ECO:0000313" key="2">
    <source>
        <dbReference type="EMBL" id="GIL85810.1"/>
    </source>
</evidence>
<feature type="region of interest" description="Disordered" evidence="1">
    <location>
        <begin position="17"/>
        <end position="36"/>
    </location>
</feature>
<name>A0A8J4CPS4_9CHLO</name>
<feature type="non-terminal residue" evidence="2">
    <location>
        <position position="235"/>
    </location>
</feature>
<dbReference type="EMBL" id="BNCP01000034">
    <property type="protein sequence ID" value="GIL85810.1"/>
    <property type="molecule type" value="Genomic_DNA"/>
</dbReference>
<sequence>GGHAESDTVQLALQLGQDQSHGLSSTSGGRHDVEGGSASAAQITVRGIQQALVTSVRVGGGHGALHDAELLLEDLDEWGQAVGRARGVRDDRVLMLVVRLVNTNDEGRDVLVLSGRGDQHLLGTSLQMLASANLVNEDTSALNDQVDVQLAPWKRQRVAARHDLNDLAVHRDVRVINDLHISTERAEGGVVLQQVAGLLDTTAVVDSDHVQQSVLAAVPAAQEVAANAAEAVDSD</sequence>
<protein>
    <submittedName>
        <fullName evidence="2">Uncharacterized protein</fullName>
    </submittedName>
</protein>
<feature type="compositionally biased region" description="Polar residues" evidence="1">
    <location>
        <begin position="17"/>
        <end position="28"/>
    </location>
</feature>
<gene>
    <name evidence="2" type="ORF">Vretifemale_14346</name>
</gene>
<dbReference type="AlphaFoldDB" id="A0A8J4CPS4"/>
<dbReference type="Proteomes" id="UP000747110">
    <property type="component" value="Unassembled WGS sequence"/>
</dbReference>
<proteinExistence type="predicted"/>
<accession>A0A8J4CPS4</accession>
<reference evidence="2" key="1">
    <citation type="journal article" date="2021" name="Proc. Natl. Acad. Sci. U.S.A.">
        <title>Three genomes in the algal genus Volvox reveal the fate of a haploid sex-determining region after a transition to homothallism.</title>
        <authorList>
            <person name="Yamamoto K."/>
            <person name="Hamaji T."/>
            <person name="Kawai-Toyooka H."/>
            <person name="Matsuzaki R."/>
            <person name="Takahashi F."/>
            <person name="Nishimura Y."/>
            <person name="Kawachi M."/>
            <person name="Noguchi H."/>
            <person name="Minakuchi Y."/>
            <person name="Umen J.G."/>
            <person name="Toyoda A."/>
            <person name="Nozaki H."/>
        </authorList>
    </citation>
    <scope>NUCLEOTIDE SEQUENCE</scope>
    <source>
        <strain evidence="2">NIES-3786</strain>
    </source>
</reference>
<evidence type="ECO:0000256" key="1">
    <source>
        <dbReference type="SAM" id="MobiDB-lite"/>
    </source>
</evidence>
<evidence type="ECO:0000313" key="3">
    <source>
        <dbReference type="Proteomes" id="UP000747110"/>
    </source>
</evidence>
<keyword evidence="3" id="KW-1185">Reference proteome</keyword>